<proteinExistence type="predicted"/>
<organism evidence="1 2">
    <name type="scientific">Deinococcus metalli</name>
    <dbReference type="NCBI Taxonomy" id="1141878"/>
    <lineage>
        <taxon>Bacteria</taxon>
        <taxon>Thermotogati</taxon>
        <taxon>Deinococcota</taxon>
        <taxon>Deinococci</taxon>
        <taxon>Deinococcales</taxon>
        <taxon>Deinococcaceae</taxon>
        <taxon>Deinococcus</taxon>
    </lineage>
</organism>
<evidence type="ECO:0000313" key="2">
    <source>
        <dbReference type="Proteomes" id="UP000619376"/>
    </source>
</evidence>
<evidence type="ECO:0000313" key="1">
    <source>
        <dbReference type="EMBL" id="GHF41084.1"/>
    </source>
</evidence>
<dbReference type="RefSeq" id="WP_260322815.1">
    <property type="nucleotide sequence ID" value="NZ_BNAJ01000003.1"/>
</dbReference>
<name>A0ABQ3JSF2_9DEIO</name>
<keyword evidence="2" id="KW-1185">Reference proteome</keyword>
<gene>
    <name evidence="1" type="ORF">GCM10017781_17200</name>
</gene>
<dbReference type="Proteomes" id="UP000619376">
    <property type="component" value="Unassembled WGS sequence"/>
</dbReference>
<accession>A0ABQ3JSF2</accession>
<reference evidence="2" key="1">
    <citation type="journal article" date="2019" name="Int. J. Syst. Evol. Microbiol.">
        <title>The Global Catalogue of Microorganisms (GCM) 10K type strain sequencing project: providing services to taxonomists for standard genome sequencing and annotation.</title>
        <authorList>
            <consortium name="The Broad Institute Genomics Platform"/>
            <consortium name="The Broad Institute Genome Sequencing Center for Infectious Disease"/>
            <person name="Wu L."/>
            <person name="Ma J."/>
        </authorList>
    </citation>
    <scope>NUCLEOTIDE SEQUENCE [LARGE SCALE GENOMIC DNA]</scope>
    <source>
        <strain evidence="2">CGMCC 1.18437</strain>
    </source>
</reference>
<dbReference type="InterPro" id="IPR047928">
    <property type="entry name" value="Perm_prefix_1"/>
</dbReference>
<comment type="caution">
    <text evidence="1">The sequence shown here is derived from an EMBL/GenBank/DDBJ whole genome shotgun (WGS) entry which is preliminary data.</text>
</comment>
<protein>
    <submittedName>
        <fullName evidence="1">Uncharacterized protein</fullName>
    </submittedName>
</protein>
<sequence length="394" mass="42895">MNPTERYLRRATRGLWGQKRRDVMTELRGAIEDKVYRHRLCGLSEIEAERAALRDLGSPAVIARELGIVHTGPQVVRTTLLLGVAGLLGLQAVAQVNGIRAIPDPQLRLCAFDEDYLKLLPQTSAQQVRQQLSHPGERGKLIADCLKRSPTPGNQLLRVADIWVSLRAGGVKVEQLPGSLYHLTFPGHTDAQLVDFTQSARWVKGEKYVDVFSLLMILDNSTDTPLRLSGTLQPVLRVGPASLTLGTPSAPVAANDLYTAALVAPVTQAVGHELSFTSSNLKDPNSYLAFETGATDGTRYAVLDNRNFFCDCMLGGLAPRYLLSVQTTVHGRVPTTVLSGEGQGVPVIVASVSELHRATQQRQRAILISRIDGSDLRRLTLTPIPADQVKVVQP</sequence>
<dbReference type="NCBIfam" id="NF038403">
    <property type="entry name" value="perm_prefix_1"/>
    <property type="match status" value="1"/>
</dbReference>
<dbReference type="EMBL" id="BNAJ01000003">
    <property type="protein sequence ID" value="GHF41084.1"/>
    <property type="molecule type" value="Genomic_DNA"/>
</dbReference>